<evidence type="ECO:0000313" key="3">
    <source>
        <dbReference type="Proteomes" id="UP000015106"/>
    </source>
</evidence>
<protein>
    <submittedName>
        <fullName evidence="2">Uncharacterized protein</fullName>
    </submittedName>
</protein>
<reference evidence="2" key="3">
    <citation type="submission" date="2022-06" db="UniProtKB">
        <authorList>
            <consortium name="EnsemblPlants"/>
        </authorList>
    </citation>
    <scope>IDENTIFICATION</scope>
</reference>
<accession>A0A8R7QDF2</accession>
<reference evidence="2" key="2">
    <citation type="submission" date="2018-03" db="EMBL/GenBank/DDBJ databases">
        <title>The Triticum urartu genome reveals the dynamic nature of wheat genome evolution.</title>
        <authorList>
            <person name="Ling H."/>
            <person name="Ma B."/>
            <person name="Shi X."/>
            <person name="Liu H."/>
            <person name="Dong L."/>
            <person name="Sun H."/>
            <person name="Cao Y."/>
            <person name="Gao Q."/>
            <person name="Zheng S."/>
            <person name="Li Y."/>
            <person name="Yu Y."/>
            <person name="Du H."/>
            <person name="Qi M."/>
            <person name="Li Y."/>
            <person name="Yu H."/>
            <person name="Cui Y."/>
            <person name="Wang N."/>
            <person name="Chen C."/>
            <person name="Wu H."/>
            <person name="Zhao Y."/>
            <person name="Zhang J."/>
            <person name="Li Y."/>
            <person name="Zhou W."/>
            <person name="Zhang B."/>
            <person name="Hu W."/>
            <person name="Eijk M."/>
            <person name="Tang J."/>
            <person name="Witsenboer H."/>
            <person name="Zhao S."/>
            <person name="Li Z."/>
            <person name="Zhang A."/>
            <person name="Wang D."/>
            <person name="Liang C."/>
        </authorList>
    </citation>
    <scope>NUCLEOTIDE SEQUENCE [LARGE SCALE GENOMIC DNA]</scope>
    <source>
        <strain evidence="2">cv. G1812</strain>
    </source>
</reference>
<name>A0A8R7QDF2_TRIUA</name>
<organism evidence="2 3">
    <name type="scientific">Triticum urartu</name>
    <name type="common">Red wild einkorn</name>
    <name type="synonym">Crithodium urartu</name>
    <dbReference type="NCBI Taxonomy" id="4572"/>
    <lineage>
        <taxon>Eukaryota</taxon>
        <taxon>Viridiplantae</taxon>
        <taxon>Streptophyta</taxon>
        <taxon>Embryophyta</taxon>
        <taxon>Tracheophyta</taxon>
        <taxon>Spermatophyta</taxon>
        <taxon>Magnoliopsida</taxon>
        <taxon>Liliopsida</taxon>
        <taxon>Poales</taxon>
        <taxon>Poaceae</taxon>
        <taxon>BOP clade</taxon>
        <taxon>Pooideae</taxon>
        <taxon>Triticodae</taxon>
        <taxon>Triticeae</taxon>
        <taxon>Triticinae</taxon>
        <taxon>Triticum</taxon>
    </lineage>
</organism>
<keyword evidence="3" id="KW-1185">Reference proteome</keyword>
<dbReference type="Proteomes" id="UP000015106">
    <property type="component" value="Chromosome 5"/>
</dbReference>
<proteinExistence type="predicted"/>
<dbReference type="EnsemblPlants" id="TuG1812G0500001747.01.T01">
    <property type="protein sequence ID" value="TuG1812G0500001747.01.T01.cds276531"/>
    <property type="gene ID" value="TuG1812G0500001747.01"/>
</dbReference>
<feature type="region of interest" description="Disordered" evidence="1">
    <location>
        <begin position="67"/>
        <end position="90"/>
    </location>
</feature>
<dbReference type="AlphaFoldDB" id="A0A8R7QDF2"/>
<sequence length="90" mass="9409">LGGTRTRFGAGNLGILHKDAHLLRPPRTGGTALYGATSSAAAMEMEATTGQRQDCENKIGFFFAPERVRTGSGANQSRRNQSGETGGDGI</sequence>
<evidence type="ECO:0000256" key="1">
    <source>
        <dbReference type="SAM" id="MobiDB-lite"/>
    </source>
</evidence>
<feature type="compositionally biased region" description="Polar residues" evidence="1">
    <location>
        <begin position="72"/>
        <end position="83"/>
    </location>
</feature>
<dbReference type="Gramene" id="TuG1812G0500001747.01.T01">
    <property type="protein sequence ID" value="TuG1812G0500001747.01.T01.cds276531"/>
    <property type="gene ID" value="TuG1812G0500001747.01"/>
</dbReference>
<evidence type="ECO:0000313" key="2">
    <source>
        <dbReference type="EnsemblPlants" id="TuG1812G0500001747.01.T01.cds276531"/>
    </source>
</evidence>
<reference evidence="3" key="1">
    <citation type="journal article" date="2013" name="Nature">
        <title>Draft genome of the wheat A-genome progenitor Triticum urartu.</title>
        <authorList>
            <person name="Ling H.Q."/>
            <person name="Zhao S."/>
            <person name="Liu D."/>
            <person name="Wang J."/>
            <person name="Sun H."/>
            <person name="Zhang C."/>
            <person name="Fan H."/>
            <person name="Li D."/>
            <person name="Dong L."/>
            <person name="Tao Y."/>
            <person name="Gao C."/>
            <person name="Wu H."/>
            <person name="Li Y."/>
            <person name="Cui Y."/>
            <person name="Guo X."/>
            <person name="Zheng S."/>
            <person name="Wang B."/>
            <person name="Yu K."/>
            <person name="Liang Q."/>
            <person name="Yang W."/>
            <person name="Lou X."/>
            <person name="Chen J."/>
            <person name="Feng M."/>
            <person name="Jian J."/>
            <person name="Zhang X."/>
            <person name="Luo G."/>
            <person name="Jiang Y."/>
            <person name="Liu J."/>
            <person name="Wang Z."/>
            <person name="Sha Y."/>
            <person name="Zhang B."/>
            <person name="Wu H."/>
            <person name="Tang D."/>
            <person name="Shen Q."/>
            <person name="Xue P."/>
            <person name="Zou S."/>
            <person name="Wang X."/>
            <person name="Liu X."/>
            <person name="Wang F."/>
            <person name="Yang Y."/>
            <person name="An X."/>
            <person name="Dong Z."/>
            <person name="Zhang K."/>
            <person name="Zhang X."/>
            <person name="Luo M.C."/>
            <person name="Dvorak J."/>
            <person name="Tong Y."/>
            <person name="Wang J."/>
            <person name="Yang H."/>
            <person name="Li Z."/>
            <person name="Wang D."/>
            <person name="Zhang A."/>
            <person name="Wang J."/>
        </authorList>
    </citation>
    <scope>NUCLEOTIDE SEQUENCE</scope>
    <source>
        <strain evidence="3">cv. G1812</strain>
    </source>
</reference>